<sequence length="85" mass="10321">MNLLKRLDQRVCRLNQAIEDFEKILWHQDAKCQLDMIEYVRQKLKSMREKRDEYLICIQAIAYLEEHLGKDEFEKIVTIHQDAID</sequence>
<dbReference type="AlphaFoldDB" id="A0A841KM94"/>
<dbReference type="Proteomes" id="UP000579281">
    <property type="component" value="Unassembled WGS sequence"/>
</dbReference>
<keyword evidence="2" id="KW-1185">Reference proteome</keyword>
<accession>A0A841KM94</accession>
<protein>
    <submittedName>
        <fullName evidence="1">Uncharacterized protein</fullName>
    </submittedName>
</protein>
<evidence type="ECO:0000313" key="1">
    <source>
        <dbReference type="EMBL" id="MBB6214924.1"/>
    </source>
</evidence>
<comment type="caution">
    <text evidence="1">The sequence shown here is derived from an EMBL/GenBank/DDBJ whole genome shotgun (WGS) entry which is preliminary data.</text>
</comment>
<name>A0A841KM94_9FIRM</name>
<dbReference type="EMBL" id="JACHEN010000004">
    <property type="protein sequence ID" value="MBB6214924.1"/>
    <property type="molecule type" value="Genomic_DNA"/>
</dbReference>
<evidence type="ECO:0000313" key="2">
    <source>
        <dbReference type="Proteomes" id="UP000579281"/>
    </source>
</evidence>
<proteinExistence type="predicted"/>
<organism evidence="1 2">
    <name type="scientific">Anaerosolibacter carboniphilus</name>
    <dbReference type="NCBI Taxonomy" id="1417629"/>
    <lineage>
        <taxon>Bacteria</taxon>
        <taxon>Bacillati</taxon>
        <taxon>Bacillota</taxon>
        <taxon>Clostridia</taxon>
        <taxon>Peptostreptococcales</taxon>
        <taxon>Thermotaleaceae</taxon>
        <taxon>Anaerosolibacter</taxon>
    </lineage>
</organism>
<reference evidence="1 2" key="1">
    <citation type="submission" date="2020-08" db="EMBL/GenBank/DDBJ databases">
        <title>Genomic Encyclopedia of Type Strains, Phase IV (KMG-IV): sequencing the most valuable type-strain genomes for metagenomic binning, comparative biology and taxonomic classification.</title>
        <authorList>
            <person name="Goeker M."/>
        </authorList>
    </citation>
    <scope>NUCLEOTIDE SEQUENCE [LARGE SCALE GENOMIC DNA]</scope>
    <source>
        <strain evidence="1 2">DSM 103526</strain>
    </source>
</reference>
<dbReference type="RefSeq" id="WP_184308752.1">
    <property type="nucleotide sequence ID" value="NZ_JACHEN010000004.1"/>
</dbReference>
<gene>
    <name evidence="1" type="ORF">HNQ80_001009</name>
</gene>